<organism evidence="3 4">
    <name type="scientific">Xenophilus arseniciresistens</name>
    <dbReference type="NCBI Taxonomy" id="1283306"/>
    <lineage>
        <taxon>Bacteria</taxon>
        <taxon>Pseudomonadati</taxon>
        <taxon>Pseudomonadota</taxon>
        <taxon>Betaproteobacteria</taxon>
        <taxon>Burkholderiales</taxon>
        <taxon>Comamonadaceae</taxon>
        <taxon>Xenophilus</taxon>
    </lineage>
</organism>
<proteinExistence type="inferred from homology"/>
<dbReference type="Gene3D" id="3.40.190.10">
    <property type="entry name" value="Periplasmic binding protein-like II"/>
    <property type="match status" value="1"/>
</dbReference>
<evidence type="ECO:0000313" key="4">
    <source>
        <dbReference type="Proteomes" id="UP001212602"/>
    </source>
</evidence>
<dbReference type="Proteomes" id="UP001212602">
    <property type="component" value="Unassembled WGS sequence"/>
</dbReference>
<dbReference type="InterPro" id="IPR005064">
    <property type="entry name" value="BUG"/>
</dbReference>
<comment type="caution">
    <text evidence="3">The sequence shown here is derived from an EMBL/GenBank/DDBJ whole genome shotgun (WGS) entry which is preliminary data.</text>
</comment>
<protein>
    <submittedName>
        <fullName evidence="3">Tripartite tricarboxylate transporter substrate binding protein</fullName>
    </submittedName>
</protein>
<gene>
    <name evidence="3" type="ORF">PGB34_13235</name>
</gene>
<keyword evidence="2" id="KW-0732">Signal</keyword>
<keyword evidence="4" id="KW-1185">Reference proteome</keyword>
<dbReference type="AlphaFoldDB" id="A0AAE3NBL4"/>
<dbReference type="SUPFAM" id="SSF53850">
    <property type="entry name" value="Periplasmic binding protein-like II"/>
    <property type="match status" value="1"/>
</dbReference>
<evidence type="ECO:0000313" key="3">
    <source>
        <dbReference type="EMBL" id="MDA7417327.1"/>
    </source>
</evidence>
<dbReference type="PANTHER" id="PTHR42928">
    <property type="entry name" value="TRICARBOXYLATE-BINDING PROTEIN"/>
    <property type="match status" value="1"/>
</dbReference>
<dbReference type="InterPro" id="IPR042100">
    <property type="entry name" value="Bug_dom1"/>
</dbReference>
<dbReference type="PANTHER" id="PTHR42928:SF5">
    <property type="entry name" value="BLR1237 PROTEIN"/>
    <property type="match status" value="1"/>
</dbReference>
<dbReference type="CDD" id="cd07012">
    <property type="entry name" value="PBP2_Bug_TTT"/>
    <property type="match status" value="1"/>
</dbReference>
<reference evidence="3" key="1">
    <citation type="submission" date="2023-01" db="EMBL/GenBank/DDBJ databases">
        <title>Xenophilus mangrovi sp. nov., isolated from soil of Mangrove nature reserve.</title>
        <authorList>
            <person name="Xu S."/>
            <person name="Liu Z."/>
            <person name="Xu Y."/>
        </authorList>
    </citation>
    <scope>NUCLEOTIDE SEQUENCE</scope>
    <source>
        <strain evidence="3">YW8</strain>
    </source>
</reference>
<sequence length="331" mass="34266">MTNTMKVRMKVRFSTVLCAGVAAFAAAGAGAQAWPAKPITIVVAYPAGGDTDAIARVFAEKLAPRLGQPVVVDNRPGASGVIGSSFVGKAAPDGYTLLMAPSTFTMAQLVLKTSPAAGYDVRSFTPIIQAGTQPLFLVSGPGTQAKTLNEAVAASKAQGGLAYGSPGSGSPMHVLGEMFNKASGAQFRHVPYRGVAPALTDVAGGHVPLTWMTYGPVEPYLADGKMRLLGVAQAERSPLAPQVPTLAELGVKGVEVSAWNGLYGPKGVPPEIVKTLNTHLNEIIRMPDVAAKMKVLGVLPLGGSPEVLAKTTIADLERFTRVVKELGVQAD</sequence>
<dbReference type="EMBL" id="JAQIPB010000006">
    <property type="protein sequence ID" value="MDA7417327.1"/>
    <property type="molecule type" value="Genomic_DNA"/>
</dbReference>
<evidence type="ECO:0000256" key="1">
    <source>
        <dbReference type="ARBA" id="ARBA00006987"/>
    </source>
</evidence>
<feature type="chain" id="PRO_5042111214" evidence="2">
    <location>
        <begin position="34"/>
        <end position="331"/>
    </location>
</feature>
<feature type="signal peptide" evidence="2">
    <location>
        <begin position="1"/>
        <end position="33"/>
    </location>
</feature>
<comment type="similarity">
    <text evidence="1">Belongs to the UPF0065 (bug) family.</text>
</comment>
<dbReference type="Gene3D" id="3.40.190.150">
    <property type="entry name" value="Bordetella uptake gene, domain 1"/>
    <property type="match status" value="1"/>
</dbReference>
<accession>A0AAE3NBL4</accession>
<evidence type="ECO:0000256" key="2">
    <source>
        <dbReference type="SAM" id="SignalP"/>
    </source>
</evidence>
<name>A0AAE3NBL4_9BURK</name>
<dbReference type="Pfam" id="PF03401">
    <property type="entry name" value="TctC"/>
    <property type="match status" value="1"/>
</dbReference>
<dbReference type="PIRSF" id="PIRSF017082">
    <property type="entry name" value="YflP"/>
    <property type="match status" value="1"/>
</dbReference>